<evidence type="ECO:0000256" key="2">
    <source>
        <dbReference type="ARBA" id="ARBA00022643"/>
    </source>
</evidence>
<name>A0ABP6ZW02_9ACTN</name>
<dbReference type="SUPFAM" id="SSF51679">
    <property type="entry name" value="Bacterial luciferase-like"/>
    <property type="match status" value="1"/>
</dbReference>
<dbReference type="PANTHER" id="PTHR42847">
    <property type="entry name" value="ALKANESULFONATE MONOOXYGENASE"/>
    <property type="match status" value="1"/>
</dbReference>
<dbReference type="EMBL" id="BAABAB010000015">
    <property type="protein sequence ID" value="GAA3619031.1"/>
    <property type="molecule type" value="Genomic_DNA"/>
</dbReference>
<keyword evidence="7" id="KW-1185">Reference proteome</keyword>
<reference evidence="7" key="1">
    <citation type="journal article" date="2019" name="Int. J. Syst. Evol. Microbiol.">
        <title>The Global Catalogue of Microorganisms (GCM) 10K type strain sequencing project: providing services to taxonomists for standard genome sequencing and annotation.</title>
        <authorList>
            <consortium name="The Broad Institute Genomics Platform"/>
            <consortium name="The Broad Institute Genome Sequencing Center for Infectious Disease"/>
            <person name="Wu L."/>
            <person name="Ma J."/>
        </authorList>
    </citation>
    <scope>NUCLEOTIDE SEQUENCE [LARGE SCALE GENOMIC DNA]</scope>
    <source>
        <strain evidence="7">JCM 16929</strain>
    </source>
</reference>
<dbReference type="InterPro" id="IPR011251">
    <property type="entry name" value="Luciferase-like_dom"/>
</dbReference>
<keyword evidence="4" id="KW-0503">Monooxygenase</keyword>
<evidence type="ECO:0000256" key="3">
    <source>
        <dbReference type="ARBA" id="ARBA00023002"/>
    </source>
</evidence>
<gene>
    <name evidence="6" type="ORF">GCM10022236_21630</name>
</gene>
<keyword evidence="2" id="KW-0288">FMN</keyword>
<dbReference type="RefSeq" id="WP_344804282.1">
    <property type="nucleotide sequence ID" value="NZ_BAABAB010000015.1"/>
</dbReference>
<protein>
    <submittedName>
        <fullName evidence="6">LLM class F420-dependent oxidoreductase</fullName>
    </submittedName>
</protein>
<dbReference type="Gene3D" id="3.20.20.30">
    <property type="entry name" value="Luciferase-like domain"/>
    <property type="match status" value="1"/>
</dbReference>
<dbReference type="PANTHER" id="PTHR42847:SF4">
    <property type="entry name" value="ALKANESULFONATE MONOOXYGENASE-RELATED"/>
    <property type="match status" value="1"/>
</dbReference>
<dbReference type="InterPro" id="IPR036661">
    <property type="entry name" value="Luciferase-like_sf"/>
</dbReference>
<dbReference type="Pfam" id="PF00296">
    <property type="entry name" value="Bac_luciferase"/>
    <property type="match status" value="1"/>
</dbReference>
<keyword evidence="3" id="KW-0560">Oxidoreductase</keyword>
<keyword evidence="1" id="KW-0285">Flavoprotein</keyword>
<proteinExistence type="predicted"/>
<evidence type="ECO:0000256" key="4">
    <source>
        <dbReference type="ARBA" id="ARBA00023033"/>
    </source>
</evidence>
<feature type="domain" description="Luciferase-like" evidence="5">
    <location>
        <begin position="7"/>
        <end position="226"/>
    </location>
</feature>
<evidence type="ECO:0000313" key="6">
    <source>
        <dbReference type="EMBL" id="GAA3619031.1"/>
    </source>
</evidence>
<evidence type="ECO:0000313" key="7">
    <source>
        <dbReference type="Proteomes" id="UP001501490"/>
    </source>
</evidence>
<sequence>MRFGLDIAQQRISFEEVVRRARVAESLGFDGAWGFDHFQPMYGEGPGECFEGMTTLAALAGMTSTIRLGLLVTGVTYRHPSVFAAEAVTVDHASNGRLELALGAAWAQDEHDRFGIPFPGTGERFDLLEDALEILTRLFTGDVVSYDGRRVSLHDARLRPLPVQRPHPPLWIGGSGPKRTLPLAARFADVWHAGGPEYAERSRRLDRLAEEAGRDPRSIKRAGSLSLSQPMPAIRREIEQRMAGGVDHYLVCGWPGEGVDQVQEFAETVLPDYA</sequence>
<dbReference type="Proteomes" id="UP001501490">
    <property type="component" value="Unassembled WGS sequence"/>
</dbReference>
<comment type="caution">
    <text evidence="6">The sequence shown here is derived from an EMBL/GenBank/DDBJ whole genome shotgun (WGS) entry which is preliminary data.</text>
</comment>
<dbReference type="InterPro" id="IPR050172">
    <property type="entry name" value="SsuD_RutA_monooxygenase"/>
</dbReference>
<evidence type="ECO:0000256" key="1">
    <source>
        <dbReference type="ARBA" id="ARBA00022630"/>
    </source>
</evidence>
<accession>A0ABP6ZW02</accession>
<evidence type="ECO:0000259" key="5">
    <source>
        <dbReference type="Pfam" id="PF00296"/>
    </source>
</evidence>
<organism evidence="6 7">
    <name type="scientific">Microlunatus ginsengisoli</name>
    <dbReference type="NCBI Taxonomy" id="363863"/>
    <lineage>
        <taxon>Bacteria</taxon>
        <taxon>Bacillati</taxon>
        <taxon>Actinomycetota</taxon>
        <taxon>Actinomycetes</taxon>
        <taxon>Propionibacteriales</taxon>
        <taxon>Propionibacteriaceae</taxon>
        <taxon>Microlunatus</taxon>
    </lineage>
</organism>